<dbReference type="SUPFAM" id="SSF57756">
    <property type="entry name" value="Retrovirus zinc finger-like domains"/>
    <property type="match status" value="1"/>
</dbReference>
<keyword evidence="1" id="KW-0645">Protease</keyword>
<dbReference type="InterPro" id="IPR001878">
    <property type="entry name" value="Znf_CCHC"/>
</dbReference>
<keyword evidence="2" id="KW-0175">Coiled coil</keyword>
<evidence type="ECO:0000313" key="5">
    <source>
        <dbReference type="Proteomes" id="UP001151760"/>
    </source>
</evidence>
<evidence type="ECO:0000256" key="1">
    <source>
        <dbReference type="ARBA" id="ARBA00022670"/>
    </source>
</evidence>
<reference evidence="4" key="2">
    <citation type="submission" date="2022-01" db="EMBL/GenBank/DDBJ databases">
        <authorList>
            <person name="Yamashiro T."/>
            <person name="Shiraishi A."/>
            <person name="Satake H."/>
            <person name="Nakayama K."/>
        </authorList>
    </citation>
    <scope>NUCLEOTIDE SEQUENCE</scope>
</reference>
<proteinExistence type="predicted"/>
<dbReference type="InterPro" id="IPR036397">
    <property type="entry name" value="RNaseH_sf"/>
</dbReference>
<dbReference type="InterPro" id="IPR012337">
    <property type="entry name" value="RNaseH-like_sf"/>
</dbReference>
<dbReference type="Pfam" id="PF22936">
    <property type="entry name" value="Pol_BBD"/>
    <property type="match status" value="1"/>
</dbReference>
<dbReference type="SUPFAM" id="SSF53098">
    <property type="entry name" value="Ribonuclease H-like"/>
    <property type="match status" value="1"/>
</dbReference>
<sequence length="970" mass="110017">MSNMAPQSVNSLRNHGPCGYITFGDLAKQVPKSYITLCKIRPYILSTAVYGYELESKEAHFIYSTDFHSGFYQISERDEESLKNLKDIKCCLLAKKQSRRTLFTKEIDLETTQTNAVVKLPWQGPVTTEEKAQKKNDVKARCMLLMALPNEHQLTFNQYKDAKTLFAAIQTRFGGNDATKKTQKTLLKQSYENFNSPSTESLPSEWNTHVVVWRNKPDLETMSFDDLYNNFKIVEQEVKRTGTSSLNSSFQNMAFVLTLGSTNEANTVNVQVITTNSSVSTDSTLDSTANLKIDLKWQLALLSVRARKYYQRTGNKITINRSDTAGYEKSKVECFNCHKMVHFARECRGPRNQERRPSNQDSSRRIVNVEDTSSKAMVAIDGVGFDWSFMAEEEVTTNMALMAFSDSEFNKSVFNLASYKRGLASIEEQLFFYKKNEVMFCDQIVVLKRDASFKDSEINALKIEIEKLKNEKESNQIKINKFENASKSLDKLIGSQISDNSRKGVGYNVVPPPPTGLFAPSIIDLSYSGLEEFQQPEFEGYGPKSVCVDTSNEVKKTSDTPLVEELVSEKEKQTVFPKQQDKTARKPVKYAEMYRSQKPRGNQRNWNNLKSQQLGSDFVMYNKACFVCGSFDHIQAHCKYHQREMMVYGNNYNRVNYNYTTNMTHPNAQRNMVPRVVLMKTGLKPFNTSRTVNTALPKSIAQAVNTARPKAVNTARPKAINTARPNSAVVNTVRANQANVVKASACWGNPLTDDQGYVDSGCSRHITSNNSYLLDFQEFNGGYVTFGGGVKGGKITGKGTLKMGKLDFQDVYFVKELQFNHLSVSQMCDKKKCVLFTDTACFVLSLDFNLLDESQILLKIPRKNNMYNVDTKNIVPKESLTCLVAKATLDESIFTWVFFLASKDETSGILKIFITEIENLADKKLKIIRCDNETEFKNRVMNEFCEKKVIKREYSIARTPQQNGVAEKRN</sequence>
<keyword evidence="5" id="KW-1185">Reference proteome</keyword>
<dbReference type="PANTHER" id="PTHR42648:SF32">
    <property type="entry name" value="RIBONUCLEASE H-LIKE DOMAIN, GAG-PRE-INTEGRASE DOMAIN PROTEIN-RELATED"/>
    <property type="match status" value="1"/>
</dbReference>
<evidence type="ECO:0000256" key="2">
    <source>
        <dbReference type="SAM" id="Coils"/>
    </source>
</evidence>
<dbReference type="SMART" id="SM00343">
    <property type="entry name" value="ZnF_C2HC"/>
    <property type="match status" value="2"/>
</dbReference>
<protein>
    <submittedName>
        <fullName evidence="4">Ribonuclease H-like domain-containing protein</fullName>
    </submittedName>
</protein>
<evidence type="ECO:0000259" key="3">
    <source>
        <dbReference type="PROSITE" id="PS50994"/>
    </source>
</evidence>
<gene>
    <name evidence="4" type="ORF">Tco_0679642</name>
</gene>
<dbReference type="PANTHER" id="PTHR42648">
    <property type="entry name" value="TRANSPOSASE, PUTATIVE-RELATED"/>
    <property type="match status" value="1"/>
</dbReference>
<dbReference type="InterPro" id="IPR039537">
    <property type="entry name" value="Retrotran_Ty1/copia-like"/>
</dbReference>
<dbReference type="InterPro" id="IPR054722">
    <property type="entry name" value="PolX-like_BBD"/>
</dbReference>
<keyword evidence="1" id="KW-0378">Hydrolase</keyword>
<organism evidence="4 5">
    <name type="scientific">Tanacetum coccineum</name>
    <dbReference type="NCBI Taxonomy" id="301880"/>
    <lineage>
        <taxon>Eukaryota</taxon>
        <taxon>Viridiplantae</taxon>
        <taxon>Streptophyta</taxon>
        <taxon>Embryophyta</taxon>
        <taxon>Tracheophyta</taxon>
        <taxon>Spermatophyta</taxon>
        <taxon>Magnoliopsida</taxon>
        <taxon>eudicotyledons</taxon>
        <taxon>Gunneridae</taxon>
        <taxon>Pentapetalae</taxon>
        <taxon>asterids</taxon>
        <taxon>campanulids</taxon>
        <taxon>Asterales</taxon>
        <taxon>Asteraceae</taxon>
        <taxon>Asteroideae</taxon>
        <taxon>Anthemideae</taxon>
        <taxon>Anthemidinae</taxon>
        <taxon>Tanacetum</taxon>
    </lineage>
</organism>
<feature type="domain" description="Integrase catalytic" evidence="3">
    <location>
        <begin position="857"/>
        <end position="970"/>
    </location>
</feature>
<feature type="coiled-coil region" evidence="2">
    <location>
        <begin position="451"/>
        <end position="485"/>
    </location>
</feature>
<evidence type="ECO:0000313" key="4">
    <source>
        <dbReference type="EMBL" id="GJS65078.1"/>
    </source>
</evidence>
<dbReference type="InterPro" id="IPR001584">
    <property type="entry name" value="Integrase_cat-core"/>
</dbReference>
<dbReference type="InterPro" id="IPR036875">
    <property type="entry name" value="Znf_CCHC_sf"/>
</dbReference>
<dbReference type="Gene3D" id="3.30.420.10">
    <property type="entry name" value="Ribonuclease H-like superfamily/Ribonuclease H"/>
    <property type="match status" value="1"/>
</dbReference>
<name>A0ABQ4XJE3_9ASTR</name>
<reference evidence="4" key="1">
    <citation type="journal article" date="2022" name="Int. J. Mol. Sci.">
        <title>Draft Genome of Tanacetum Coccineum: Genomic Comparison of Closely Related Tanacetum-Family Plants.</title>
        <authorList>
            <person name="Yamashiro T."/>
            <person name="Shiraishi A."/>
            <person name="Nakayama K."/>
            <person name="Satake H."/>
        </authorList>
    </citation>
    <scope>NUCLEOTIDE SEQUENCE</scope>
</reference>
<dbReference type="EMBL" id="BQNB010009551">
    <property type="protein sequence ID" value="GJS65078.1"/>
    <property type="molecule type" value="Genomic_DNA"/>
</dbReference>
<dbReference type="Proteomes" id="UP001151760">
    <property type="component" value="Unassembled WGS sequence"/>
</dbReference>
<comment type="caution">
    <text evidence="4">The sequence shown here is derived from an EMBL/GenBank/DDBJ whole genome shotgun (WGS) entry which is preliminary data.</text>
</comment>
<accession>A0ABQ4XJE3</accession>
<dbReference type="PROSITE" id="PS50994">
    <property type="entry name" value="INTEGRASE"/>
    <property type="match status" value="1"/>
</dbReference>